<organism evidence="1 2">
    <name type="scientific">Paramecium pentaurelia</name>
    <dbReference type="NCBI Taxonomy" id="43138"/>
    <lineage>
        <taxon>Eukaryota</taxon>
        <taxon>Sar</taxon>
        <taxon>Alveolata</taxon>
        <taxon>Ciliophora</taxon>
        <taxon>Intramacronucleata</taxon>
        <taxon>Oligohymenophorea</taxon>
        <taxon>Peniculida</taxon>
        <taxon>Parameciidae</taxon>
        <taxon>Paramecium</taxon>
    </lineage>
</organism>
<proteinExistence type="predicted"/>
<protein>
    <submittedName>
        <fullName evidence="1">Uncharacterized protein</fullName>
    </submittedName>
</protein>
<reference evidence="1" key="1">
    <citation type="submission" date="2021-01" db="EMBL/GenBank/DDBJ databases">
        <authorList>
            <consortium name="Genoscope - CEA"/>
            <person name="William W."/>
        </authorList>
    </citation>
    <scope>NUCLEOTIDE SEQUENCE</scope>
</reference>
<dbReference type="Proteomes" id="UP000689195">
    <property type="component" value="Unassembled WGS sequence"/>
</dbReference>
<dbReference type="EMBL" id="CAJJDO010000003">
    <property type="protein sequence ID" value="CAD8134622.1"/>
    <property type="molecule type" value="Genomic_DNA"/>
</dbReference>
<keyword evidence="2" id="KW-1185">Reference proteome</keyword>
<gene>
    <name evidence="1" type="ORF">PPENT_87.1.T0030399</name>
</gene>
<evidence type="ECO:0000313" key="1">
    <source>
        <dbReference type="EMBL" id="CAD8134622.1"/>
    </source>
</evidence>
<sequence>MIMLHSSRSQSNKKRLSQQSSLINITELNKSRIQNSIILNKFNHIFGSIKSYDIEKEFFIYPPDLKDQQVDDFEILAFDEEFQKLSVKNQNYTKGALQCIQDILHMIFTQSSLFYKIITILKTQGSFNWGKQINFYRYHSQKLFTKIEIRRGVLMTQD</sequence>
<evidence type="ECO:0000313" key="2">
    <source>
        <dbReference type="Proteomes" id="UP000689195"/>
    </source>
</evidence>
<comment type="caution">
    <text evidence="1">The sequence shown here is derived from an EMBL/GenBank/DDBJ whole genome shotgun (WGS) entry which is preliminary data.</text>
</comment>
<name>A0A8S1S4U8_9CILI</name>
<accession>A0A8S1S4U8</accession>
<dbReference type="AlphaFoldDB" id="A0A8S1S4U8"/>